<dbReference type="SUPFAM" id="SSF47413">
    <property type="entry name" value="lambda repressor-like DNA-binding domains"/>
    <property type="match status" value="1"/>
</dbReference>
<dbReference type="EMBL" id="CAEZVQ010000179">
    <property type="protein sequence ID" value="CAB4642443.1"/>
    <property type="molecule type" value="Genomic_DNA"/>
</dbReference>
<evidence type="ECO:0000313" key="3">
    <source>
        <dbReference type="EMBL" id="CAB4674725.1"/>
    </source>
</evidence>
<dbReference type="InterPro" id="IPR001387">
    <property type="entry name" value="Cro/C1-type_HTH"/>
</dbReference>
<dbReference type="SMART" id="SM00530">
    <property type="entry name" value="HTH_XRE"/>
    <property type="match status" value="1"/>
</dbReference>
<gene>
    <name evidence="2" type="ORF">UFOPK2086_01115</name>
    <name evidence="3" type="ORF">UFOPK2295_01028</name>
</gene>
<dbReference type="PROSITE" id="PS50943">
    <property type="entry name" value="HTH_CROC1"/>
    <property type="match status" value="1"/>
</dbReference>
<organism evidence="2">
    <name type="scientific">freshwater metagenome</name>
    <dbReference type="NCBI Taxonomy" id="449393"/>
    <lineage>
        <taxon>unclassified sequences</taxon>
        <taxon>metagenomes</taxon>
        <taxon>ecological metagenomes</taxon>
    </lineage>
</organism>
<name>A0A6J6K241_9ZZZZ</name>
<dbReference type="Gene3D" id="1.10.260.40">
    <property type="entry name" value="lambda repressor-like DNA-binding domains"/>
    <property type="match status" value="1"/>
</dbReference>
<dbReference type="EMBL" id="CAEZWV010000020">
    <property type="protein sequence ID" value="CAB4674725.1"/>
    <property type="molecule type" value="Genomic_DNA"/>
</dbReference>
<dbReference type="CDD" id="cd00093">
    <property type="entry name" value="HTH_XRE"/>
    <property type="match status" value="1"/>
</dbReference>
<evidence type="ECO:0000259" key="1">
    <source>
        <dbReference type="PROSITE" id="PS50943"/>
    </source>
</evidence>
<dbReference type="InterPro" id="IPR010982">
    <property type="entry name" value="Lambda_DNA-bd_dom_sf"/>
</dbReference>
<protein>
    <submittedName>
        <fullName evidence="2">Unannotated protein</fullName>
    </submittedName>
</protein>
<dbReference type="Pfam" id="PF01381">
    <property type="entry name" value="HTH_3"/>
    <property type="match status" value="1"/>
</dbReference>
<accession>A0A6J6K241</accession>
<dbReference type="GO" id="GO:0003677">
    <property type="term" value="F:DNA binding"/>
    <property type="evidence" value="ECO:0007669"/>
    <property type="project" value="InterPro"/>
</dbReference>
<sequence length="106" mass="11963">MNAARIIQVARERSGLSKRELARRAGTSPAAIVKYESGQTSPTVDTLNRILEVAGWRIECDIRPTRVDDFDRAAVVFELLEFVQYAPLRPKPERIEFPSLKTHVVA</sequence>
<evidence type="ECO:0000313" key="2">
    <source>
        <dbReference type="EMBL" id="CAB4642443.1"/>
    </source>
</evidence>
<proteinExistence type="predicted"/>
<reference evidence="2" key="1">
    <citation type="submission" date="2020-05" db="EMBL/GenBank/DDBJ databases">
        <authorList>
            <person name="Chiriac C."/>
            <person name="Salcher M."/>
            <person name="Ghai R."/>
            <person name="Kavagutti S V."/>
        </authorList>
    </citation>
    <scope>NUCLEOTIDE SEQUENCE</scope>
</reference>
<dbReference type="AlphaFoldDB" id="A0A6J6K241"/>
<feature type="domain" description="HTH cro/C1-type" evidence="1">
    <location>
        <begin position="7"/>
        <end position="53"/>
    </location>
</feature>